<dbReference type="Pfam" id="PF06803">
    <property type="entry name" value="DUF1232"/>
    <property type="match status" value="1"/>
</dbReference>
<dbReference type="Gene3D" id="1.10.260.40">
    <property type="entry name" value="lambda repressor-like DNA-binding domains"/>
    <property type="match status" value="1"/>
</dbReference>
<dbReference type="CDD" id="cd00093">
    <property type="entry name" value="HTH_XRE"/>
    <property type="match status" value="1"/>
</dbReference>
<evidence type="ECO:0000259" key="5">
    <source>
        <dbReference type="PROSITE" id="PS50943"/>
    </source>
</evidence>
<evidence type="ECO:0000256" key="1">
    <source>
        <dbReference type="ARBA" id="ARBA00004127"/>
    </source>
</evidence>
<dbReference type="EMBL" id="WUBI01000002">
    <property type="protein sequence ID" value="MWV45207.1"/>
    <property type="molecule type" value="Genomic_DNA"/>
</dbReference>
<dbReference type="GO" id="GO:0003677">
    <property type="term" value="F:DNA binding"/>
    <property type="evidence" value="ECO:0007669"/>
    <property type="project" value="InterPro"/>
</dbReference>
<dbReference type="InterPro" id="IPR010982">
    <property type="entry name" value="Lambda_DNA-bd_dom_sf"/>
</dbReference>
<evidence type="ECO:0000256" key="2">
    <source>
        <dbReference type="ARBA" id="ARBA00022692"/>
    </source>
</evidence>
<feature type="domain" description="HTH cro/C1-type" evidence="5">
    <location>
        <begin position="1"/>
        <end position="44"/>
    </location>
</feature>
<keyword evidence="2" id="KW-0812">Transmembrane</keyword>
<gene>
    <name evidence="6" type="ORF">GRF59_16420</name>
</gene>
<evidence type="ECO:0000256" key="4">
    <source>
        <dbReference type="ARBA" id="ARBA00023136"/>
    </source>
</evidence>
<reference evidence="6 7" key="1">
    <citation type="submission" date="2019-12" db="EMBL/GenBank/DDBJ databases">
        <title>Paenibacillus sp. nov., an endophytic bacterium isolated from the stem of Dendrobium.</title>
        <authorList>
            <person name="Zhao R."/>
        </authorList>
    </citation>
    <scope>NUCLEOTIDE SEQUENCE [LARGE SCALE GENOMIC DNA]</scope>
    <source>
        <strain evidence="6 7">HJL G12</strain>
    </source>
</reference>
<keyword evidence="7" id="KW-1185">Reference proteome</keyword>
<comment type="subcellular location">
    <subcellularLocation>
        <location evidence="1">Endomembrane system</location>
        <topology evidence="1">Multi-pass membrane protein</topology>
    </subcellularLocation>
</comment>
<accession>A0A7X3IJP0</accession>
<evidence type="ECO:0000313" key="7">
    <source>
        <dbReference type="Proteomes" id="UP000460318"/>
    </source>
</evidence>
<dbReference type="PROSITE" id="PS50943">
    <property type="entry name" value="HTH_CROC1"/>
    <property type="match status" value="1"/>
</dbReference>
<dbReference type="SUPFAM" id="SSF47413">
    <property type="entry name" value="lambda repressor-like DNA-binding domains"/>
    <property type="match status" value="1"/>
</dbReference>
<dbReference type="Proteomes" id="UP000460318">
    <property type="component" value="Unassembled WGS sequence"/>
</dbReference>
<dbReference type="GO" id="GO:0012505">
    <property type="term" value="C:endomembrane system"/>
    <property type="evidence" value="ECO:0007669"/>
    <property type="project" value="UniProtKB-SubCell"/>
</dbReference>
<dbReference type="InterPro" id="IPR010652">
    <property type="entry name" value="DUF1232"/>
</dbReference>
<organism evidence="6 7">
    <name type="scientific">Paenibacillus dendrobii</name>
    <dbReference type="NCBI Taxonomy" id="2691084"/>
    <lineage>
        <taxon>Bacteria</taxon>
        <taxon>Bacillati</taxon>
        <taxon>Bacillota</taxon>
        <taxon>Bacilli</taxon>
        <taxon>Bacillales</taxon>
        <taxon>Paenibacillaceae</taxon>
        <taxon>Paenibacillus</taxon>
    </lineage>
</organism>
<evidence type="ECO:0000256" key="3">
    <source>
        <dbReference type="ARBA" id="ARBA00022989"/>
    </source>
</evidence>
<dbReference type="AlphaFoldDB" id="A0A7X3IJP0"/>
<comment type="caution">
    <text evidence="6">The sequence shown here is derived from an EMBL/GenBank/DDBJ whole genome shotgun (WGS) entry which is preliminary data.</text>
</comment>
<evidence type="ECO:0000313" key="6">
    <source>
        <dbReference type="EMBL" id="MWV45207.1"/>
    </source>
</evidence>
<dbReference type="InterPro" id="IPR001387">
    <property type="entry name" value="Cro/C1-type_HTH"/>
</dbReference>
<proteinExistence type="predicted"/>
<keyword evidence="4" id="KW-0472">Membrane</keyword>
<protein>
    <submittedName>
        <fullName evidence="6">DUF1232 domain-containing protein</fullName>
    </submittedName>
</protein>
<keyword evidence="3" id="KW-1133">Transmembrane helix</keyword>
<name>A0A7X3IJP0_9BACL</name>
<sequence>MRKLSEIIGMDTATISRIVNGKQKPRLEHLNMFSEYLEIPLTELFAAAGFEISMQKDGVQELRDAIQGIGINVEDMAIQIRKELHKYEAYAKTEEGREMIKRSFLPKLDQLRSAGYYIDQLKDLYKEFDSGNLPDSEQHVIGSALLYFVLSADIIPDFSFPFGYIDDAIAVRIVMERLEQMRRPS</sequence>
<dbReference type="Pfam" id="PF01381">
    <property type="entry name" value="HTH_3"/>
    <property type="match status" value="1"/>
</dbReference>